<keyword evidence="1" id="KW-0540">Nuclease</keyword>
<dbReference type="Gene3D" id="3.30.420.10">
    <property type="entry name" value="Ribonuclease H-like superfamily/Ribonuclease H"/>
    <property type="match status" value="2"/>
</dbReference>
<evidence type="ECO:0000313" key="4">
    <source>
        <dbReference type="Proteomes" id="UP000222542"/>
    </source>
</evidence>
<evidence type="ECO:0000313" key="3">
    <source>
        <dbReference type="EMBL" id="PHT74085.1"/>
    </source>
</evidence>
<proteinExistence type="predicted"/>
<comment type="caution">
    <text evidence="3">The sequence shown here is derived from an EMBL/GenBank/DDBJ whole genome shotgun (WGS) entry which is preliminary data.</text>
</comment>
<keyword evidence="2" id="KW-0378">Hydrolase</keyword>
<dbReference type="GO" id="GO:0008408">
    <property type="term" value="F:3'-5' exonuclease activity"/>
    <property type="evidence" value="ECO:0000318"/>
    <property type="project" value="GO_Central"/>
</dbReference>
<dbReference type="Proteomes" id="UP000222542">
    <property type="component" value="Unassembled WGS sequence"/>
</dbReference>
<keyword evidence="4" id="KW-1185">Reference proteome</keyword>
<dbReference type="PANTHER" id="PTHR13620:SF5">
    <property type="entry name" value="WERNER SYNDROME ATP-DEPENDENT HELICASE-LIKE"/>
    <property type="match status" value="1"/>
</dbReference>
<dbReference type="GO" id="GO:0005737">
    <property type="term" value="C:cytoplasm"/>
    <property type="evidence" value="ECO:0000318"/>
    <property type="project" value="GO_Central"/>
</dbReference>
<dbReference type="InterPro" id="IPR012337">
    <property type="entry name" value="RNaseH-like_sf"/>
</dbReference>
<gene>
    <name evidence="3" type="ORF">T459_21362</name>
</gene>
<sequence>MEVAIQHDKVDDMIYTTTIRPLNKKSITIETLLSGSDWIGSNSALVNNWRLLSDNKTIVVGIGIEDVVKKLEKDYNMKISKWVDLRDMARERLSLWRLLSDNKTIVVGIGIEDVVKKLEKDYNMTISKWVDLRDMTREKATFGEIANKCSVEKLAKKVLGDEWDVVN</sequence>
<dbReference type="PANTHER" id="PTHR13620">
    <property type="entry name" value="3-5 EXONUCLEASE"/>
    <property type="match status" value="1"/>
</dbReference>
<protein>
    <submittedName>
        <fullName evidence="3">Uncharacterized protein</fullName>
    </submittedName>
</protein>
<dbReference type="EMBL" id="AYRZ02000008">
    <property type="protein sequence ID" value="PHT74085.1"/>
    <property type="molecule type" value="Genomic_DNA"/>
</dbReference>
<organism evidence="3 4">
    <name type="scientific">Capsicum annuum</name>
    <name type="common">Capsicum pepper</name>
    <dbReference type="NCBI Taxonomy" id="4072"/>
    <lineage>
        <taxon>Eukaryota</taxon>
        <taxon>Viridiplantae</taxon>
        <taxon>Streptophyta</taxon>
        <taxon>Embryophyta</taxon>
        <taxon>Tracheophyta</taxon>
        <taxon>Spermatophyta</taxon>
        <taxon>Magnoliopsida</taxon>
        <taxon>eudicotyledons</taxon>
        <taxon>Gunneridae</taxon>
        <taxon>Pentapetalae</taxon>
        <taxon>asterids</taxon>
        <taxon>lamiids</taxon>
        <taxon>Solanales</taxon>
        <taxon>Solanaceae</taxon>
        <taxon>Solanoideae</taxon>
        <taxon>Capsiceae</taxon>
        <taxon>Capsicum</taxon>
    </lineage>
</organism>
<dbReference type="SUPFAM" id="SSF53098">
    <property type="entry name" value="Ribonuclease H-like"/>
    <property type="match status" value="2"/>
</dbReference>
<dbReference type="InterPro" id="IPR051132">
    <property type="entry name" value="3-5_Exonuclease_domain"/>
</dbReference>
<dbReference type="STRING" id="4072.A0A2G2YWU1"/>
<dbReference type="GO" id="GO:0005634">
    <property type="term" value="C:nucleus"/>
    <property type="evidence" value="ECO:0000318"/>
    <property type="project" value="GO_Central"/>
</dbReference>
<dbReference type="OMA" id="GEEWHVN"/>
<reference evidence="3 4" key="2">
    <citation type="journal article" date="2017" name="Genome Biol.">
        <title>New reference genome sequences of hot pepper reveal the massive evolution of plant disease-resistance genes by retroduplication.</title>
        <authorList>
            <person name="Kim S."/>
            <person name="Park J."/>
            <person name="Yeom S.I."/>
            <person name="Kim Y.M."/>
            <person name="Seo E."/>
            <person name="Kim K.T."/>
            <person name="Kim M.S."/>
            <person name="Lee J.M."/>
            <person name="Cheong K."/>
            <person name="Shin H.S."/>
            <person name="Kim S.B."/>
            <person name="Han K."/>
            <person name="Lee J."/>
            <person name="Park M."/>
            <person name="Lee H.A."/>
            <person name="Lee H.Y."/>
            <person name="Lee Y."/>
            <person name="Oh S."/>
            <person name="Lee J.H."/>
            <person name="Choi E."/>
            <person name="Choi E."/>
            <person name="Lee S.E."/>
            <person name="Jeon J."/>
            <person name="Kim H."/>
            <person name="Choi G."/>
            <person name="Song H."/>
            <person name="Lee J."/>
            <person name="Lee S.C."/>
            <person name="Kwon J.K."/>
            <person name="Lee H.Y."/>
            <person name="Koo N."/>
            <person name="Hong Y."/>
            <person name="Kim R.W."/>
            <person name="Kang W.H."/>
            <person name="Huh J.H."/>
            <person name="Kang B.C."/>
            <person name="Yang T.J."/>
            <person name="Lee Y.H."/>
            <person name="Bennetzen J.L."/>
            <person name="Choi D."/>
        </authorList>
    </citation>
    <scope>NUCLEOTIDE SEQUENCE [LARGE SCALE GENOMIC DNA]</scope>
    <source>
        <strain evidence="4">cv. CM334</strain>
    </source>
</reference>
<reference evidence="3 4" key="1">
    <citation type="journal article" date="2014" name="Nat. Genet.">
        <title>Genome sequence of the hot pepper provides insights into the evolution of pungency in Capsicum species.</title>
        <authorList>
            <person name="Kim S."/>
            <person name="Park M."/>
            <person name="Yeom S.I."/>
            <person name="Kim Y.M."/>
            <person name="Lee J.M."/>
            <person name="Lee H.A."/>
            <person name="Seo E."/>
            <person name="Choi J."/>
            <person name="Cheong K."/>
            <person name="Kim K.T."/>
            <person name="Jung K."/>
            <person name="Lee G.W."/>
            <person name="Oh S.K."/>
            <person name="Bae C."/>
            <person name="Kim S.B."/>
            <person name="Lee H.Y."/>
            <person name="Kim S.Y."/>
            <person name="Kim M.S."/>
            <person name="Kang B.C."/>
            <person name="Jo Y.D."/>
            <person name="Yang H.B."/>
            <person name="Jeong H.J."/>
            <person name="Kang W.H."/>
            <person name="Kwon J.K."/>
            <person name="Shin C."/>
            <person name="Lim J.Y."/>
            <person name="Park J.H."/>
            <person name="Huh J.H."/>
            <person name="Kim J.S."/>
            <person name="Kim B.D."/>
            <person name="Cohen O."/>
            <person name="Paran I."/>
            <person name="Suh M.C."/>
            <person name="Lee S.B."/>
            <person name="Kim Y.K."/>
            <person name="Shin Y."/>
            <person name="Noh S.J."/>
            <person name="Park J."/>
            <person name="Seo Y.S."/>
            <person name="Kwon S.Y."/>
            <person name="Kim H.A."/>
            <person name="Park J.M."/>
            <person name="Kim H.J."/>
            <person name="Choi S.B."/>
            <person name="Bosland P.W."/>
            <person name="Reeves G."/>
            <person name="Jo S.H."/>
            <person name="Lee B.W."/>
            <person name="Cho H.T."/>
            <person name="Choi H.S."/>
            <person name="Lee M.S."/>
            <person name="Yu Y."/>
            <person name="Do Choi Y."/>
            <person name="Park B.S."/>
            <person name="van Deynze A."/>
            <person name="Ashrafi H."/>
            <person name="Hill T."/>
            <person name="Kim W.T."/>
            <person name="Pai H.S."/>
            <person name="Ahn H.K."/>
            <person name="Yeam I."/>
            <person name="Giovannoni J.J."/>
            <person name="Rose J.K."/>
            <person name="Sorensen I."/>
            <person name="Lee S.J."/>
            <person name="Kim R.W."/>
            <person name="Choi I.Y."/>
            <person name="Choi B.S."/>
            <person name="Lim J.S."/>
            <person name="Lee Y.H."/>
            <person name="Choi D."/>
        </authorList>
    </citation>
    <scope>NUCLEOTIDE SEQUENCE [LARGE SCALE GENOMIC DNA]</scope>
    <source>
        <strain evidence="4">cv. CM334</strain>
    </source>
</reference>
<dbReference type="Gramene" id="PHT74085">
    <property type="protein sequence ID" value="PHT74085"/>
    <property type="gene ID" value="T459_21362"/>
</dbReference>
<dbReference type="AlphaFoldDB" id="A0A2G2YWU1"/>
<dbReference type="InterPro" id="IPR036397">
    <property type="entry name" value="RNaseH_sf"/>
</dbReference>
<dbReference type="GO" id="GO:0003676">
    <property type="term" value="F:nucleic acid binding"/>
    <property type="evidence" value="ECO:0007669"/>
    <property type="project" value="InterPro"/>
</dbReference>
<evidence type="ECO:0000256" key="2">
    <source>
        <dbReference type="ARBA" id="ARBA00022801"/>
    </source>
</evidence>
<evidence type="ECO:0000256" key="1">
    <source>
        <dbReference type="ARBA" id="ARBA00022722"/>
    </source>
</evidence>
<accession>A0A2G2YWU1</accession>
<name>A0A2G2YWU1_CAPAN</name>